<evidence type="ECO:0000256" key="5">
    <source>
        <dbReference type="ARBA" id="ARBA00022734"/>
    </source>
</evidence>
<evidence type="ECO:0000256" key="7">
    <source>
        <dbReference type="SAM" id="SignalP"/>
    </source>
</evidence>
<dbReference type="EMBL" id="JAMCOF010000002">
    <property type="protein sequence ID" value="MCL6229338.1"/>
    <property type="molecule type" value="Genomic_DNA"/>
</dbReference>
<feature type="chain" id="PRO_5046073887" description="Lectin-like protein BA14k" evidence="7">
    <location>
        <begin position="20"/>
        <end position="178"/>
    </location>
</feature>
<evidence type="ECO:0000256" key="1">
    <source>
        <dbReference type="ARBA" id="ARBA00004167"/>
    </source>
</evidence>
<comment type="function">
    <text evidence="6">Has immunoglobulin-binding and hemagglutination properties, and can bind to mannose. Essential for virulence. May be involved in LPS biosynthesis or polysaccharide transport.</text>
</comment>
<keyword evidence="9" id="KW-1185">Reference proteome</keyword>
<evidence type="ECO:0000256" key="6">
    <source>
        <dbReference type="ARBA" id="ARBA00025321"/>
    </source>
</evidence>
<gene>
    <name evidence="8" type="ORF">M4Z11_01720</name>
</gene>
<evidence type="ECO:0000256" key="2">
    <source>
        <dbReference type="ARBA" id="ARBA00010270"/>
    </source>
</evidence>
<dbReference type="Proteomes" id="UP001523003">
    <property type="component" value="Unassembled WGS sequence"/>
</dbReference>
<dbReference type="RefSeq" id="WP_249675358.1">
    <property type="nucleotide sequence ID" value="NZ_JAMCOF010000002.1"/>
</dbReference>
<comment type="caution">
    <text evidence="8">The sequence shown here is derived from an EMBL/GenBank/DDBJ whole genome shotgun (WGS) entry which is preliminary data.</text>
</comment>
<keyword evidence="7" id="KW-0732">Signal</keyword>
<reference evidence="8 9" key="1">
    <citation type="submission" date="2022-05" db="EMBL/GenBank/DDBJ databases">
        <title>Description of the Bartonella bilalgolemii sp. nov. Isolated from Apodemus uralensis (Pallas 1811).</title>
        <authorList>
            <person name="Zgheib R."/>
            <person name="Celebi B."/>
        </authorList>
    </citation>
    <scope>NUCLEOTIDE SEQUENCE [LARGE SCALE GENOMIC DNA]</scope>
    <source>
        <strain evidence="8 9">G70</strain>
    </source>
</reference>
<organism evidence="8 9">
    <name type="scientific">Bartonella bilalgolemii</name>
    <dbReference type="NCBI Taxonomy" id="2942911"/>
    <lineage>
        <taxon>Bacteria</taxon>
        <taxon>Pseudomonadati</taxon>
        <taxon>Pseudomonadota</taxon>
        <taxon>Alphaproteobacteria</taxon>
        <taxon>Hyphomicrobiales</taxon>
        <taxon>Bartonellaceae</taxon>
        <taxon>Bartonella</taxon>
    </lineage>
</organism>
<protein>
    <recommendedName>
        <fullName evidence="3">Lectin-like protein BA14k</fullName>
    </recommendedName>
</protein>
<accession>A0ABT0P797</accession>
<evidence type="ECO:0000256" key="3">
    <source>
        <dbReference type="ARBA" id="ARBA00020552"/>
    </source>
</evidence>
<evidence type="ECO:0000313" key="8">
    <source>
        <dbReference type="EMBL" id="MCL6229338.1"/>
    </source>
</evidence>
<keyword evidence="4" id="KW-0472">Membrane</keyword>
<comment type="subcellular location">
    <subcellularLocation>
        <location evidence="1">Membrane</location>
        <topology evidence="1">Single-pass membrane protein</topology>
    </subcellularLocation>
</comment>
<proteinExistence type="inferred from homology"/>
<dbReference type="Pfam" id="PF07886">
    <property type="entry name" value="BA14K"/>
    <property type="match status" value="1"/>
</dbReference>
<comment type="similarity">
    <text evidence="2">Belongs to the BA14k family.</text>
</comment>
<dbReference type="InterPro" id="IPR012413">
    <property type="entry name" value="BA14K"/>
</dbReference>
<keyword evidence="5" id="KW-0430">Lectin</keyword>
<keyword evidence="4" id="KW-1003">Cell membrane</keyword>
<evidence type="ECO:0000256" key="4">
    <source>
        <dbReference type="ARBA" id="ARBA00022475"/>
    </source>
</evidence>
<sequence length="178" mass="19538">MIKLTKLIALSAMLTTAISAPLETVLAAAQTQSYQQTITRTTGGTGRTPLQFSSQTFTAQRNFEYTEQNIHERHVSRSSSSSGNVGGVIAAGLLALTAGIIIKNALKEPEQPQVVYQTPPPNQTVYQVQPTVTYQPAQPLNTTSWYQYCKKTYRSFNPKTGTFRGHDGLDHVCYAPLQ</sequence>
<name>A0ABT0P797_9HYPH</name>
<feature type="signal peptide" evidence="7">
    <location>
        <begin position="1"/>
        <end position="19"/>
    </location>
</feature>
<evidence type="ECO:0000313" key="9">
    <source>
        <dbReference type="Proteomes" id="UP001523003"/>
    </source>
</evidence>